<accession>A0A078B9Q0</accession>
<dbReference type="PANTHER" id="PTHR43721">
    <property type="entry name" value="ELONGATION FACTOR TU-RELATED"/>
    <property type="match status" value="1"/>
</dbReference>
<evidence type="ECO:0000256" key="8">
    <source>
        <dbReference type="ARBA" id="ARBA00071511"/>
    </source>
</evidence>
<dbReference type="SUPFAM" id="SSF50447">
    <property type="entry name" value="Translation proteins"/>
    <property type="match status" value="1"/>
</dbReference>
<dbReference type="PROSITE" id="PS51722">
    <property type="entry name" value="G_TR_2"/>
    <property type="match status" value="1"/>
</dbReference>
<dbReference type="InParanoid" id="A0A078B9Q0"/>
<evidence type="ECO:0000256" key="5">
    <source>
        <dbReference type="ARBA" id="ARBA00022887"/>
    </source>
</evidence>
<comment type="similarity">
    <text evidence="2">Belongs to the TRAFAC class translation factor GTPase superfamily. Classic translation factor GTPase family. EF-Tu/EF-1A subfamily.</text>
</comment>
<keyword evidence="11" id="KW-1185">Reference proteome</keyword>
<dbReference type="SUPFAM" id="SSF52540">
    <property type="entry name" value="P-loop containing nucleoside triphosphate hydrolases"/>
    <property type="match status" value="1"/>
</dbReference>
<dbReference type="Pfam" id="PF03144">
    <property type="entry name" value="GTP_EFTU_D2"/>
    <property type="match status" value="1"/>
</dbReference>
<evidence type="ECO:0000256" key="1">
    <source>
        <dbReference type="ARBA" id="ARBA00004467"/>
    </source>
</evidence>
<dbReference type="GO" id="GO:0005525">
    <property type="term" value="F:GTP binding"/>
    <property type="evidence" value="ECO:0007669"/>
    <property type="project" value="UniProtKB-KW"/>
</dbReference>
<evidence type="ECO:0000259" key="9">
    <source>
        <dbReference type="PROSITE" id="PS51722"/>
    </source>
</evidence>
<dbReference type="NCBIfam" id="NF000766">
    <property type="entry name" value="PRK00049.1"/>
    <property type="match status" value="1"/>
</dbReference>
<dbReference type="InterPro" id="IPR004161">
    <property type="entry name" value="EFTu-like_2"/>
</dbReference>
<dbReference type="Gene3D" id="3.40.50.300">
    <property type="entry name" value="P-loop containing nucleotide triphosphate hydrolases"/>
    <property type="match status" value="1"/>
</dbReference>
<evidence type="ECO:0000256" key="2">
    <source>
        <dbReference type="ARBA" id="ARBA00007249"/>
    </source>
</evidence>
<dbReference type="PROSITE" id="PS00301">
    <property type="entry name" value="G_TR_1"/>
    <property type="match status" value="1"/>
</dbReference>
<keyword evidence="6" id="KW-0648">Protein biosynthesis</keyword>
<dbReference type="GO" id="GO:0003924">
    <property type="term" value="F:GTPase activity"/>
    <property type="evidence" value="ECO:0007669"/>
    <property type="project" value="InterPro"/>
</dbReference>
<gene>
    <name evidence="10" type="primary">Contig15987.g17036</name>
    <name evidence="10" type="ORF">STYLEM_19117</name>
</gene>
<dbReference type="InterPro" id="IPR004160">
    <property type="entry name" value="Transl_elong_EFTu/EF1A_C"/>
</dbReference>
<dbReference type="PANTHER" id="PTHR43721:SF22">
    <property type="entry name" value="ELONGATION FACTOR TU, MITOCHONDRIAL"/>
    <property type="match status" value="1"/>
</dbReference>
<evidence type="ECO:0000256" key="4">
    <source>
        <dbReference type="ARBA" id="ARBA00022768"/>
    </source>
</evidence>
<keyword evidence="3" id="KW-0547">Nucleotide-binding</keyword>
<dbReference type="EMBL" id="CCKQ01018040">
    <property type="protein sequence ID" value="CDW89977.1"/>
    <property type="molecule type" value="Genomic_DNA"/>
</dbReference>
<dbReference type="NCBIfam" id="NF009373">
    <property type="entry name" value="PRK12736.1"/>
    <property type="match status" value="1"/>
</dbReference>
<dbReference type="GO" id="GO:0070125">
    <property type="term" value="P:mitochondrial translational elongation"/>
    <property type="evidence" value="ECO:0007669"/>
    <property type="project" value="TreeGrafter"/>
</dbReference>
<dbReference type="InterPro" id="IPR009001">
    <property type="entry name" value="Transl_elong_EF1A/Init_IF2_C"/>
</dbReference>
<name>A0A078B9Q0_STYLE</name>
<dbReference type="InterPro" id="IPR009000">
    <property type="entry name" value="Transl_B-barrel_sf"/>
</dbReference>
<comment type="subcellular location">
    <subcellularLocation>
        <location evidence="1">Plastid</location>
        <location evidence="1">Apicoplast</location>
    </subcellularLocation>
</comment>
<dbReference type="GO" id="GO:0003746">
    <property type="term" value="F:translation elongation factor activity"/>
    <property type="evidence" value="ECO:0007669"/>
    <property type="project" value="UniProtKB-KW"/>
</dbReference>
<evidence type="ECO:0000313" key="11">
    <source>
        <dbReference type="Proteomes" id="UP000039865"/>
    </source>
</evidence>
<evidence type="ECO:0000313" key="10">
    <source>
        <dbReference type="EMBL" id="CDW89977.1"/>
    </source>
</evidence>
<keyword evidence="4 10" id="KW-0251">Elongation factor</keyword>
<evidence type="ECO:0000256" key="6">
    <source>
        <dbReference type="ARBA" id="ARBA00022917"/>
    </source>
</evidence>
<feature type="domain" description="Tr-type G" evidence="9">
    <location>
        <begin position="1"/>
        <end position="205"/>
    </location>
</feature>
<reference evidence="10 11" key="1">
    <citation type="submission" date="2014-06" db="EMBL/GenBank/DDBJ databases">
        <authorList>
            <person name="Swart Estienne"/>
        </authorList>
    </citation>
    <scope>NUCLEOTIDE SEQUENCE [LARGE SCALE GENOMIC DNA]</scope>
    <source>
        <strain evidence="10 11">130c</strain>
    </source>
</reference>
<dbReference type="FunCoup" id="A0A078B9Q0">
    <property type="interactions" value="337"/>
</dbReference>
<dbReference type="InterPro" id="IPR050055">
    <property type="entry name" value="EF-Tu_GTPase"/>
</dbReference>
<evidence type="ECO:0000256" key="3">
    <source>
        <dbReference type="ARBA" id="ARBA00022741"/>
    </source>
</evidence>
<sequence>MEQSSARTKPHLNVGTIGKITSNHSAHIYINNKIGHLGDGSTQFKDIQDIDKTKEEKAKGISINATRIEYESESRHYAHVDCPGHDHYLKNMFTGASGMDCAILVVSAADGVRAQTREHVLLSRQAGVDKIVVFINKLDGTDPDMAELIELNIRELLTSYKYDGDNAPVIRGSALSALNGSDPELGEKAIERLLEVLDNNIQIPDRDLDKPFLMSISRSYNIPGRGTVVTGTIKRGRCQVNDQLEVTGLNRTNHQTTVLSIESFNKLLDFGQAGDYVGILLSDVTKEQVRRGKSLSQPGSVGVRRNFEAEMYVLRSDEGGRKTGFVTGYRPQAYLATSDVEVRFELREGVENVLPGDNVSCKLKLRFPLPLEQSQRFALREGGKIVAAGIITNCLEDSEEDLKEGVEKRVKKKKKTQ</sequence>
<dbReference type="FunFam" id="2.40.30.10:FF:000001">
    <property type="entry name" value="Elongation factor Tu"/>
    <property type="match status" value="1"/>
</dbReference>
<proteinExistence type="inferred from homology"/>
<dbReference type="Pfam" id="PF00009">
    <property type="entry name" value="GTP_EFTU"/>
    <property type="match status" value="1"/>
</dbReference>
<keyword evidence="5" id="KW-0933">Apicoplast</keyword>
<protein>
    <recommendedName>
        <fullName evidence="8">Elongation factor Tu, apicoplast</fullName>
    </recommendedName>
</protein>
<dbReference type="Proteomes" id="UP000039865">
    <property type="component" value="Unassembled WGS sequence"/>
</dbReference>
<keyword evidence="7" id="KW-0342">GTP-binding</keyword>
<organism evidence="10 11">
    <name type="scientific">Stylonychia lemnae</name>
    <name type="common">Ciliate</name>
    <dbReference type="NCBI Taxonomy" id="5949"/>
    <lineage>
        <taxon>Eukaryota</taxon>
        <taxon>Sar</taxon>
        <taxon>Alveolata</taxon>
        <taxon>Ciliophora</taxon>
        <taxon>Intramacronucleata</taxon>
        <taxon>Spirotrichea</taxon>
        <taxon>Stichotrichia</taxon>
        <taxon>Sporadotrichida</taxon>
        <taxon>Oxytrichidae</taxon>
        <taxon>Stylonychinae</taxon>
        <taxon>Stylonychia</taxon>
    </lineage>
</organism>
<keyword evidence="5" id="KW-0934">Plastid</keyword>
<evidence type="ECO:0000256" key="7">
    <source>
        <dbReference type="ARBA" id="ARBA00023134"/>
    </source>
</evidence>
<dbReference type="SUPFAM" id="SSF50465">
    <property type="entry name" value="EF-Tu/eEF-1alpha/eIF2-gamma C-terminal domain"/>
    <property type="match status" value="1"/>
</dbReference>
<dbReference type="GO" id="GO:0005739">
    <property type="term" value="C:mitochondrion"/>
    <property type="evidence" value="ECO:0007669"/>
    <property type="project" value="TreeGrafter"/>
</dbReference>
<dbReference type="AlphaFoldDB" id="A0A078B9Q0"/>
<dbReference type="OMA" id="NYIQMMY"/>
<dbReference type="InterPro" id="IPR027417">
    <property type="entry name" value="P-loop_NTPase"/>
</dbReference>
<dbReference type="Pfam" id="PF03143">
    <property type="entry name" value="GTP_EFTU_D3"/>
    <property type="match status" value="1"/>
</dbReference>
<dbReference type="InterPro" id="IPR031157">
    <property type="entry name" value="G_TR_CS"/>
</dbReference>
<dbReference type="Gene3D" id="2.40.30.10">
    <property type="entry name" value="Translation factors"/>
    <property type="match status" value="2"/>
</dbReference>
<dbReference type="OrthoDB" id="2067at2759"/>
<dbReference type="InterPro" id="IPR000795">
    <property type="entry name" value="T_Tr_GTP-bd_dom"/>
</dbReference>
<dbReference type="PRINTS" id="PR00315">
    <property type="entry name" value="ELONGATNFCT"/>
</dbReference>